<dbReference type="EC" id="3.4.-.-" evidence="6"/>
<dbReference type="SUPFAM" id="SSF53474">
    <property type="entry name" value="alpha/beta-Hydrolases"/>
    <property type="match status" value="1"/>
</dbReference>
<dbReference type="Proteomes" id="UP001419910">
    <property type="component" value="Unassembled WGS sequence"/>
</dbReference>
<evidence type="ECO:0000256" key="1">
    <source>
        <dbReference type="ARBA" id="ARBA00022729"/>
    </source>
</evidence>
<evidence type="ECO:0000259" key="5">
    <source>
        <dbReference type="Pfam" id="PF00326"/>
    </source>
</evidence>
<dbReference type="SUPFAM" id="SSF82171">
    <property type="entry name" value="DPP6 N-terminal domain-like"/>
    <property type="match status" value="1"/>
</dbReference>
<dbReference type="InterPro" id="IPR011042">
    <property type="entry name" value="6-blade_b-propeller_TolB-like"/>
</dbReference>
<evidence type="ECO:0000256" key="4">
    <source>
        <dbReference type="SAM" id="SignalP"/>
    </source>
</evidence>
<dbReference type="InterPro" id="IPR001375">
    <property type="entry name" value="Peptidase_S9_cat"/>
</dbReference>
<dbReference type="PANTHER" id="PTHR42776">
    <property type="entry name" value="SERINE PEPTIDASE S9 FAMILY MEMBER"/>
    <property type="match status" value="1"/>
</dbReference>
<reference evidence="6 7" key="1">
    <citation type="submission" date="2024-05" db="EMBL/GenBank/DDBJ databases">
        <authorList>
            <person name="Liu Q."/>
            <person name="Xin Y.-H."/>
        </authorList>
    </citation>
    <scope>NUCLEOTIDE SEQUENCE [LARGE SCALE GENOMIC DNA]</scope>
    <source>
        <strain evidence="6 7">CGMCC 1.10181</strain>
    </source>
</reference>
<feature type="domain" description="Peptidase S9 prolyl oligopeptidase catalytic" evidence="5">
    <location>
        <begin position="477"/>
        <end position="688"/>
    </location>
</feature>
<keyword evidence="1 4" id="KW-0732">Signal</keyword>
<evidence type="ECO:0000313" key="7">
    <source>
        <dbReference type="Proteomes" id="UP001419910"/>
    </source>
</evidence>
<dbReference type="EMBL" id="JBDIME010000040">
    <property type="protein sequence ID" value="MEN2793177.1"/>
    <property type="molecule type" value="Genomic_DNA"/>
</dbReference>
<gene>
    <name evidence="6" type="ORF">ABC974_26370</name>
</gene>
<comment type="caution">
    <text evidence="6">The sequence shown here is derived from an EMBL/GenBank/DDBJ whole genome shotgun (WGS) entry which is preliminary data.</text>
</comment>
<keyword evidence="3" id="KW-0720">Serine protease</keyword>
<accession>A0ABU9YBK1</accession>
<keyword evidence="2 6" id="KW-0378">Hydrolase</keyword>
<dbReference type="Gene3D" id="3.40.50.1820">
    <property type="entry name" value="alpha/beta hydrolase"/>
    <property type="match status" value="1"/>
</dbReference>
<organism evidence="6 7">
    <name type="scientific">Sphingomonas oligophenolica</name>
    <dbReference type="NCBI Taxonomy" id="301154"/>
    <lineage>
        <taxon>Bacteria</taxon>
        <taxon>Pseudomonadati</taxon>
        <taxon>Pseudomonadota</taxon>
        <taxon>Alphaproteobacteria</taxon>
        <taxon>Sphingomonadales</taxon>
        <taxon>Sphingomonadaceae</taxon>
        <taxon>Sphingomonas</taxon>
    </lineage>
</organism>
<feature type="chain" id="PRO_5045688421" evidence="4">
    <location>
        <begin position="22"/>
        <end position="690"/>
    </location>
</feature>
<proteinExistence type="predicted"/>
<evidence type="ECO:0000256" key="3">
    <source>
        <dbReference type="ARBA" id="ARBA00022825"/>
    </source>
</evidence>
<name>A0ABU9YBK1_9SPHN</name>
<dbReference type="Pfam" id="PF00326">
    <property type="entry name" value="Peptidase_S9"/>
    <property type="match status" value="1"/>
</dbReference>
<sequence length="690" mass="74531">MKIILSASLLALIAAAAPAGARQLTIDDVTMLSRVGAPDVSKDGHWLVWQQRETDLATDGGRFDLWKLDLTRKGAVPEKLVAEADVNETAPQFSADGRTVYFQSDKGGDDEVWSVAIAGGAAKQLTSFKGGMGGFKVAPTGDRLLVFADRGIGAPSLEPPMVKKEANAGNGRAYDQMFIRHWASWYDYKRSQIFVLPLTADGAPGNGVAIERGLVGDSPSKPFGGAEEISWSPDGKTIYFALRQSPVSGVKSDLPMEPLSVNLDIFAAPADGSSAPVNLTEANHGMDNLPAASPDGKSLAWFAMKRPGYEADRQVLMVRDLATGTVRALTESWDRSVGSIAWSRDSKAIIVTAEDTQENPIWSIDAASGKITRLTQAGNVTAVVPTAKGLVFSMNSLTAPDDFYMLVGKKTVRLTSVNAAKLAGIDMPEVTRFSFAGANGDTVWGYAVKPAGLAAGAKAPIAFMVHGGPQGSSNNSWSYRWNPAVFAGAGYGLVAVDFHGSTGYGQGFTDAIRSNWGGWPLEDLQKGLKAATDKFAWLDAGNACALGASYGGYMMNWIEGNWPDRFKCIVQHDGVFDARAMAYETEELWFDEWEHGGHPYYEAPDAFEKWNPVNFVTKWQTPQLVITSEGDYRIPYTQGVAAFTALQRRGIPSRLVVFPGGSHWVLKPKESRQWYGEVLGWMGKWTGKAQ</sequence>
<dbReference type="InterPro" id="IPR029058">
    <property type="entry name" value="AB_hydrolase_fold"/>
</dbReference>
<evidence type="ECO:0000256" key="2">
    <source>
        <dbReference type="ARBA" id="ARBA00022801"/>
    </source>
</evidence>
<feature type="signal peptide" evidence="4">
    <location>
        <begin position="1"/>
        <end position="21"/>
    </location>
</feature>
<evidence type="ECO:0000313" key="6">
    <source>
        <dbReference type="EMBL" id="MEN2793177.1"/>
    </source>
</evidence>
<keyword evidence="3" id="KW-0645">Protease</keyword>
<dbReference type="Pfam" id="PF07676">
    <property type="entry name" value="PD40"/>
    <property type="match status" value="3"/>
</dbReference>
<dbReference type="InterPro" id="IPR011659">
    <property type="entry name" value="WD40"/>
</dbReference>
<protein>
    <submittedName>
        <fullName evidence="6">S9 family peptidase</fullName>
        <ecNumber evidence="6">3.4.-.-</ecNumber>
    </submittedName>
</protein>
<dbReference type="GO" id="GO:0016787">
    <property type="term" value="F:hydrolase activity"/>
    <property type="evidence" value="ECO:0007669"/>
    <property type="project" value="UniProtKB-KW"/>
</dbReference>
<dbReference type="PANTHER" id="PTHR42776:SF13">
    <property type="entry name" value="DIPEPTIDYL-PEPTIDASE 5"/>
    <property type="match status" value="1"/>
</dbReference>
<keyword evidence="7" id="KW-1185">Reference proteome</keyword>
<dbReference type="Gene3D" id="2.120.10.30">
    <property type="entry name" value="TolB, C-terminal domain"/>
    <property type="match status" value="2"/>
</dbReference>
<dbReference type="RefSeq" id="WP_343891489.1">
    <property type="nucleotide sequence ID" value="NZ_BAAAEH010000044.1"/>
</dbReference>